<keyword evidence="6" id="KW-1185">Reference proteome</keyword>
<name>A0ABY3PAV6_9STAP</name>
<organism evidence="5 6">
    <name type="scientific">Staphylococcus ratti</name>
    <dbReference type="NCBI Taxonomy" id="2892440"/>
    <lineage>
        <taxon>Bacteria</taxon>
        <taxon>Bacillati</taxon>
        <taxon>Bacillota</taxon>
        <taxon>Bacilli</taxon>
        <taxon>Bacillales</taxon>
        <taxon>Staphylococcaceae</taxon>
        <taxon>Staphylococcus</taxon>
    </lineage>
</organism>
<evidence type="ECO:0000259" key="3">
    <source>
        <dbReference type="Pfam" id="PF00188"/>
    </source>
</evidence>
<proteinExistence type="predicted"/>
<reference evidence="5 6" key="1">
    <citation type="journal article" date="2022" name="Pathogens">
        <title>Staphylococcus ratti sp. nov. Isolated from a Lab Rat.</title>
        <authorList>
            <person name="Kovarovic V."/>
            <person name="Sedlacek I."/>
            <person name="Petras P."/>
            <person name="Kralova S."/>
            <person name="Maslanova I."/>
            <person name="Svec P."/>
            <person name="Neumann-Schaal M."/>
            <person name="Botka T."/>
            <person name="Gelbicova T."/>
            <person name="Stankova E."/>
            <person name="Doskar J."/>
            <person name="Pantucek R."/>
        </authorList>
    </citation>
    <scope>NUCLEOTIDE SEQUENCE [LARGE SCALE GENOMIC DNA]</scope>
    <source>
        <strain evidence="5 6">CCM 9025</strain>
    </source>
</reference>
<gene>
    <name evidence="5" type="ORF">LN051_07605</name>
</gene>
<feature type="domain" description="SCP" evidence="3">
    <location>
        <begin position="242"/>
        <end position="337"/>
    </location>
</feature>
<dbReference type="InterPro" id="IPR014044">
    <property type="entry name" value="CAP_dom"/>
</dbReference>
<feature type="compositionally biased region" description="Polar residues" evidence="1">
    <location>
        <begin position="38"/>
        <end position="61"/>
    </location>
</feature>
<feature type="region of interest" description="Disordered" evidence="1">
    <location>
        <begin position="213"/>
        <end position="232"/>
    </location>
</feature>
<dbReference type="CDD" id="cd05379">
    <property type="entry name" value="CAP_bacterial"/>
    <property type="match status" value="1"/>
</dbReference>
<dbReference type="InterPro" id="IPR029410">
    <property type="entry name" value="CAP_assoc"/>
</dbReference>
<keyword evidence="2" id="KW-0812">Transmembrane</keyword>
<evidence type="ECO:0000313" key="6">
    <source>
        <dbReference type="Proteomes" id="UP001197626"/>
    </source>
</evidence>
<dbReference type="EMBL" id="CP086654">
    <property type="protein sequence ID" value="UEX89442.1"/>
    <property type="molecule type" value="Genomic_DNA"/>
</dbReference>
<evidence type="ECO:0000259" key="4">
    <source>
        <dbReference type="Pfam" id="PF14504"/>
    </source>
</evidence>
<protein>
    <submittedName>
        <fullName evidence="5">CAP domain-containing protein</fullName>
    </submittedName>
</protein>
<dbReference type="InterPro" id="IPR035940">
    <property type="entry name" value="CAP_sf"/>
</dbReference>
<keyword evidence="2" id="KW-1133">Transmembrane helix</keyword>
<evidence type="ECO:0000256" key="2">
    <source>
        <dbReference type="SAM" id="Phobius"/>
    </source>
</evidence>
<dbReference type="Pfam" id="PF14504">
    <property type="entry name" value="CAP_assoc_N"/>
    <property type="match status" value="1"/>
</dbReference>
<dbReference type="SUPFAM" id="SSF55797">
    <property type="entry name" value="PR-1-like"/>
    <property type="match status" value="1"/>
</dbReference>
<dbReference type="Pfam" id="PF00188">
    <property type="entry name" value="CAP"/>
    <property type="match status" value="1"/>
</dbReference>
<feature type="domain" description="CAP-associated" evidence="4">
    <location>
        <begin position="69"/>
        <end position="208"/>
    </location>
</feature>
<sequence>MKSIIFKMLGVILFIGFLIYLFYSPNLEFDVLENPNRSNDSAKRNNAPQHKQNEGENSTLTKGVGTLVGKSMNKVTEKYGQADRTYSFEKDYENYIFHREDMYLIITAKNHKVISVYVTGEGSKTKVGPIDINSPADKIYNSFSINTEPQFKLNGREYHYELSDEDIKTQALIQFGDIYEQVFIDQQTNRVIGLRFLDKEALVAMNPYAQNESSMLSEDEVDKKEAHKNPDQDVNQRLTLYELTNEMRQLYHRKPLTVEGKLESVANVNLFNTLSNGNTTFTESNLIDVLDQADLHYNSVSQNVAYNFTDIPTLAHSWMNSDVHRSRMLNEKYTKMGSEIDRQYFILIFLEEEERDV</sequence>
<keyword evidence="2" id="KW-0472">Membrane</keyword>
<accession>A0ABY3PAV6</accession>
<dbReference type="RefSeq" id="WP_229291942.1">
    <property type="nucleotide sequence ID" value="NZ_CP086654.1"/>
</dbReference>
<dbReference type="Proteomes" id="UP001197626">
    <property type="component" value="Chromosome"/>
</dbReference>
<evidence type="ECO:0000256" key="1">
    <source>
        <dbReference type="SAM" id="MobiDB-lite"/>
    </source>
</evidence>
<feature type="compositionally biased region" description="Basic and acidic residues" evidence="1">
    <location>
        <begin position="221"/>
        <end position="231"/>
    </location>
</feature>
<feature type="region of interest" description="Disordered" evidence="1">
    <location>
        <begin position="38"/>
        <end position="63"/>
    </location>
</feature>
<dbReference type="Gene3D" id="3.40.33.10">
    <property type="entry name" value="CAP"/>
    <property type="match status" value="1"/>
</dbReference>
<feature type="transmembrane region" description="Helical" evidence="2">
    <location>
        <begin position="5"/>
        <end position="23"/>
    </location>
</feature>
<dbReference type="PANTHER" id="PTHR31157:SF26">
    <property type="entry name" value="SCP-LIKE EXTRACELLULAR PROTEIN"/>
    <property type="match status" value="1"/>
</dbReference>
<dbReference type="PANTHER" id="PTHR31157">
    <property type="entry name" value="SCP DOMAIN-CONTAINING PROTEIN"/>
    <property type="match status" value="1"/>
</dbReference>
<evidence type="ECO:0000313" key="5">
    <source>
        <dbReference type="EMBL" id="UEX89442.1"/>
    </source>
</evidence>